<comment type="caution">
    <text evidence="1">The sequence shown here is derived from an EMBL/GenBank/DDBJ whole genome shotgun (WGS) entry which is preliminary data.</text>
</comment>
<sequence length="552" mass="63103">MTQSSKHPHIHSSEKQVYFNKPQRLTQLIGANTSVIVAGRRTGKTDSIAAPFVLRNMQRMPGSTGGIVVPTFKHGLTNTIPGLLAAWKRWGFIEGIHYVVGRKPPKSFRQPIIDPKDYEHVISFYNGSVAVIISQDRPGSSNSLTLSWLLVDEAKFIDYAKLKDETLPANGGIKSHFGKHSFNHSIMILSDMPQTQKGSWFLHYRDKMDSELIATIEATVYEIWRTKERIRALNASGAEVPPYLKGYLRRLDRDLNKMRSVAVYYREYSSIENLQLLGENYIKQMKRDLTPLTFQTSILCQRIGIAKDGFYSSMREGHKYDANDNQYLDTLGYDYDFSTLDARADKDVDPDAPICIGMDYNANINWIVAGQPRDRRLNVIKSFYVKFDRKIPALVEDFCRYYAAHRNKTVVYYYDATALGSNYAVNDQDFHYNVVREFERHGWRVESVYLGNPMHHHEKYLLINNAFAGKQRLMPFFNRSNNEDLILAVQSAGVSNGRNGFKKDKSGEKLAESEEDLLEHRTDGTDAFDTLYIGAEKFPYRDAFSLPTSGIL</sequence>
<proteinExistence type="predicted"/>
<organism evidence="1 2">
    <name type="scientific">Duncaniella muris</name>
    <dbReference type="NCBI Taxonomy" id="2094150"/>
    <lineage>
        <taxon>Bacteria</taxon>
        <taxon>Pseudomonadati</taxon>
        <taxon>Bacteroidota</taxon>
        <taxon>Bacteroidia</taxon>
        <taxon>Bacteroidales</taxon>
        <taxon>Muribaculaceae</taxon>
        <taxon>Duncaniella</taxon>
    </lineage>
</organism>
<evidence type="ECO:0000313" key="1">
    <source>
        <dbReference type="EMBL" id="PWB00235.1"/>
    </source>
</evidence>
<keyword evidence="2" id="KW-1185">Reference proteome</keyword>
<protein>
    <recommendedName>
        <fullName evidence="3">Terminase</fullName>
    </recommendedName>
</protein>
<dbReference type="Gene3D" id="3.40.50.300">
    <property type="entry name" value="P-loop containing nucleotide triphosphate hydrolases"/>
    <property type="match status" value="1"/>
</dbReference>
<name>A0A2V1ILJ4_9BACT</name>
<dbReference type="AlphaFoldDB" id="A0A2V1ILJ4"/>
<dbReference type="EMBL" id="PUEC01000049">
    <property type="protein sequence ID" value="PWB00235.1"/>
    <property type="molecule type" value="Genomic_DNA"/>
</dbReference>
<gene>
    <name evidence="1" type="ORF">C5O23_13420</name>
</gene>
<dbReference type="InterPro" id="IPR027417">
    <property type="entry name" value="P-loop_NTPase"/>
</dbReference>
<dbReference type="Proteomes" id="UP000244905">
    <property type="component" value="Unassembled WGS sequence"/>
</dbReference>
<dbReference type="GeneID" id="82527317"/>
<evidence type="ECO:0000313" key="2">
    <source>
        <dbReference type="Proteomes" id="UP000244905"/>
    </source>
</evidence>
<reference evidence="2" key="1">
    <citation type="submission" date="2018-02" db="EMBL/GenBank/DDBJ databases">
        <authorList>
            <person name="Clavel T."/>
            <person name="Strowig T."/>
        </authorList>
    </citation>
    <scope>NUCLEOTIDE SEQUENCE [LARGE SCALE GENOMIC DNA]</scope>
    <source>
        <strain evidence="2">DSM 103720</strain>
    </source>
</reference>
<accession>A0A2V1ILJ4</accession>
<dbReference type="RefSeq" id="WP_107033423.1">
    <property type="nucleotide sequence ID" value="NZ_CAPFED010000015.1"/>
</dbReference>
<evidence type="ECO:0008006" key="3">
    <source>
        <dbReference type="Google" id="ProtNLM"/>
    </source>
</evidence>